<dbReference type="OMA" id="KPHNETT"/>
<sequence>MTMEPEGGSLEAESLKRKERLRNLRKRAAADQESEEGDSPDEQKPVFRSYAPQDKSIGDVDTKKGNYMNYIEEEVKEQIESSSTPILTEEVDIINLAPRKADWDLKRDVARKLSKLERITQKAVAELIRERMKNNDVDIFQAVNISTSIRKD</sequence>
<feature type="region of interest" description="Disordered" evidence="1">
    <location>
        <begin position="1"/>
        <end position="62"/>
    </location>
</feature>
<dbReference type="PANTHER" id="PTHR31551">
    <property type="entry name" value="PRE-MRNA-SPLICING FACTOR CWF18"/>
    <property type="match status" value="1"/>
</dbReference>
<gene>
    <name evidence="2" type="ORF">HERILL_LOCUS8102</name>
</gene>
<dbReference type="EMBL" id="LR899011">
    <property type="protein sequence ID" value="CAD7085251.1"/>
    <property type="molecule type" value="Genomic_DNA"/>
</dbReference>
<dbReference type="InParanoid" id="A0A7R8UQP5"/>
<proteinExistence type="predicted"/>
<dbReference type="InterPro" id="IPR013169">
    <property type="entry name" value="mRNA_splic_Cwf18-like"/>
</dbReference>
<evidence type="ECO:0000256" key="1">
    <source>
        <dbReference type="SAM" id="MobiDB-lite"/>
    </source>
</evidence>
<reference evidence="2 3" key="1">
    <citation type="submission" date="2020-11" db="EMBL/GenBank/DDBJ databases">
        <authorList>
            <person name="Wallbank WR R."/>
            <person name="Pardo Diaz C."/>
            <person name="Kozak K."/>
            <person name="Martin S."/>
            <person name="Jiggins C."/>
            <person name="Moest M."/>
            <person name="Warren A I."/>
            <person name="Generalovic N T."/>
            <person name="Byers J.R.P. K."/>
            <person name="Montejo-Kovacevich G."/>
            <person name="Yen C E."/>
        </authorList>
    </citation>
    <scope>NUCLEOTIDE SEQUENCE [LARGE SCALE GENOMIC DNA]</scope>
</reference>
<dbReference type="PANTHER" id="PTHR31551:SF1">
    <property type="entry name" value="COILED-COIL DOMAIN-CONTAINING PROTEIN 12"/>
    <property type="match status" value="1"/>
</dbReference>
<evidence type="ECO:0000313" key="3">
    <source>
        <dbReference type="Proteomes" id="UP000594454"/>
    </source>
</evidence>
<keyword evidence="3" id="KW-1185">Reference proteome</keyword>
<dbReference type="FunCoup" id="A0A7R8UQP5">
    <property type="interactions" value="1740"/>
</dbReference>
<dbReference type="Pfam" id="PF08315">
    <property type="entry name" value="cwf18"/>
    <property type="match status" value="1"/>
</dbReference>
<dbReference type="GO" id="GO:0071014">
    <property type="term" value="C:post-mRNA release spliceosomal complex"/>
    <property type="evidence" value="ECO:0007669"/>
    <property type="project" value="TreeGrafter"/>
</dbReference>
<dbReference type="Proteomes" id="UP000594454">
    <property type="component" value="Chromosome 3"/>
</dbReference>
<accession>A0A7R8UQP5</accession>
<organism evidence="2 3">
    <name type="scientific">Hermetia illucens</name>
    <name type="common">Black soldier fly</name>
    <dbReference type="NCBI Taxonomy" id="343691"/>
    <lineage>
        <taxon>Eukaryota</taxon>
        <taxon>Metazoa</taxon>
        <taxon>Ecdysozoa</taxon>
        <taxon>Arthropoda</taxon>
        <taxon>Hexapoda</taxon>
        <taxon>Insecta</taxon>
        <taxon>Pterygota</taxon>
        <taxon>Neoptera</taxon>
        <taxon>Endopterygota</taxon>
        <taxon>Diptera</taxon>
        <taxon>Brachycera</taxon>
        <taxon>Stratiomyomorpha</taxon>
        <taxon>Stratiomyidae</taxon>
        <taxon>Hermetiinae</taxon>
        <taxon>Hermetia</taxon>
    </lineage>
</organism>
<feature type="compositionally biased region" description="Basic residues" evidence="1">
    <location>
        <begin position="17"/>
        <end position="27"/>
    </location>
</feature>
<dbReference type="AlphaFoldDB" id="A0A7R8UQP5"/>
<evidence type="ECO:0000313" key="2">
    <source>
        <dbReference type="EMBL" id="CAD7085251.1"/>
    </source>
</evidence>
<protein>
    <recommendedName>
        <fullName evidence="4">Coiled-coil domain-containing protein 12</fullName>
    </recommendedName>
</protein>
<evidence type="ECO:0008006" key="4">
    <source>
        <dbReference type="Google" id="ProtNLM"/>
    </source>
</evidence>
<dbReference type="OrthoDB" id="10261348at2759"/>
<name>A0A7R8UQP5_HERIL</name>
<dbReference type="GO" id="GO:0005684">
    <property type="term" value="C:U2-type spliceosomal complex"/>
    <property type="evidence" value="ECO:0007669"/>
    <property type="project" value="TreeGrafter"/>
</dbReference>